<keyword evidence="4" id="KW-0041">Annexin</keyword>
<dbReference type="PROSITE" id="PS51897">
    <property type="entry name" value="ANNEXIN_2"/>
    <property type="match status" value="1"/>
</dbReference>
<reference evidence="6 7" key="1">
    <citation type="journal article" date="2019" name="Nat. Plants">
        <title>Genome sequencing of Musa balbisiana reveals subgenome evolution and function divergence in polyploid bananas.</title>
        <authorList>
            <person name="Yao X."/>
        </authorList>
    </citation>
    <scope>NUCLEOTIDE SEQUENCE [LARGE SCALE GENOMIC DNA]</scope>
    <source>
        <strain evidence="7">cv. DH-PKW</strain>
        <tissue evidence="6">Leaves</tissue>
    </source>
</reference>
<keyword evidence="1" id="KW-0479">Metal-binding</keyword>
<evidence type="ECO:0000256" key="2">
    <source>
        <dbReference type="ARBA" id="ARBA00022737"/>
    </source>
</evidence>
<dbReference type="Pfam" id="PF00191">
    <property type="entry name" value="Annexin"/>
    <property type="match status" value="3"/>
</dbReference>
<proteinExistence type="predicted"/>
<organism evidence="6 7">
    <name type="scientific">Musa balbisiana</name>
    <name type="common">Banana</name>
    <dbReference type="NCBI Taxonomy" id="52838"/>
    <lineage>
        <taxon>Eukaryota</taxon>
        <taxon>Viridiplantae</taxon>
        <taxon>Streptophyta</taxon>
        <taxon>Embryophyta</taxon>
        <taxon>Tracheophyta</taxon>
        <taxon>Spermatophyta</taxon>
        <taxon>Magnoliopsida</taxon>
        <taxon>Liliopsida</taxon>
        <taxon>Zingiberales</taxon>
        <taxon>Musaceae</taxon>
        <taxon>Musa</taxon>
    </lineage>
</organism>
<accession>A0A4S8JAS9</accession>
<protein>
    <recommendedName>
        <fullName evidence="8">Annexin</fullName>
    </recommendedName>
</protein>
<dbReference type="STRING" id="52838.A0A4S8JAS9"/>
<dbReference type="PANTHER" id="PTHR10502:SF196">
    <property type="entry name" value="ANNEXIN D4"/>
    <property type="match status" value="1"/>
</dbReference>
<dbReference type="PRINTS" id="PR00196">
    <property type="entry name" value="ANNEXIN"/>
</dbReference>
<gene>
    <name evidence="6" type="ORF">C4D60_Mb03t18610</name>
</gene>
<dbReference type="FunFam" id="1.10.220.10:FF:000006">
    <property type="entry name" value="Annexin"/>
    <property type="match status" value="1"/>
</dbReference>
<dbReference type="GO" id="GO:0005544">
    <property type="term" value="F:calcium-dependent phospholipid binding"/>
    <property type="evidence" value="ECO:0007669"/>
    <property type="project" value="UniProtKB-KW"/>
</dbReference>
<dbReference type="SUPFAM" id="SSF47874">
    <property type="entry name" value="Annexin"/>
    <property type="match status" value="1"/>
</dbReference>
<dbReference type="FunFam" id="1.10.220.10:FF:000014">
    <property type="entry name" value="annexin D4"/>
    <property type="match status" value="1"/>
</dbReference>
<dbReference type="InterPro" id="IPR018502">
    <property type="entry name" value="Annexin_repeat"/>
</dbReference>
<dbReference type="InterPro" id="IPR001464">
    <property type="entry name" value="Annexin"/>
</dbReference>
<dbReference type="InterPro" id="IPR037104">
    <property type="entry name" value="Annexin_sf"/>
</dbReference>
<keyword evidence="7" id="KW-1185">Reference proteome</keyword>
<dbReference type="GO" id="GO:0005737">
    <property type="term" value="C:cytoplasm"/>
    <property type="evidence" value="ECO:0007669"/>
    <property type="project" value="TreeGrafter"/>
</dbReference>
<evidence type="ECO:0000256" key="3">
    <source>
        <dbReference type="ARBA" id="ARBA00022837"/>
    </source>
</evidence>
<dbReference type="SMART" id="SM00335">
    <property type="entry name" value="ANX"/>
    <property type="match status" value="3"/>
</dbReference>
<dbReference type="EMBL" id="PYDT01000006">
    <property type="protein sequence ID" value="THU58833.1"/>
    <property type="molecule type" value="Genomic_DNA"/>
</dbReference>
<comment type="caution">
    <text evidence="6">The sequence shown here is derived from an EMBL/GenBank/DDBJ whole genome shotgun (WGS) entry which is preliminary data.</text>
</comment>
<keyword evidence="5" id="KW-0111">Calcium/phospholipid-binding</keyword>
<dbReference type="PANTHER" id="PTHR10502">
    <property type="entry name" value="ANNEXIN"/>
    <property type="match status" value="1"/>
</dbReference>
<evidence type="ECO:0000256" key="4">
    <source>
        <dbReference type="ARBA" id="ARBA00023216"/>
    </source>
</evidence>
<dbReference type="Proteomes" id="UP000317650">
    <property type="component" value="Chromosome 3"/>
</dbReference>
<dbReference type="GO" id="GO:0005886">
    <property type="term" value="C:plasma membrane"/>
    <property type="evidence" value="ECO:0007669"/>
    <property type="project" value="TreeGrafter"/>
</dbReference>
<dbReference type="GO" id="GO:0005509">
    <property type="term" value="F:calcium ion binding"/>
    <property type="evidence" value="ECO:0007669"/>
    <property type="project" value="InterPro"/>
</dbReference>
<dbReference type="Gene3D" id="1.10.220.10">
    <property type="entry name" value="Annexin"/>
    <property type="match status" value="3"/>
</dbReference>
<evidence type="ECO:0000256" key="1">
    <source>
        <dbReference type="ARBA" id="ARBA00022723"/>
    </source>
</evidence>
<evidence type="ECO:0008006" key="8">
    <source>
        <dbReference type="Google" id="ProtNLM"/>
    </source>
</evidence>
<keyword evidence="3" id="KW-0106">Calcium</keyword>
<keyword evidence="2" id="KW-0677">Repeat</keyword>
<sequence>MAEEHEALTSAFSGLGVDESSLLTVITKWRKQPDKRRGFRSSSPFFKPHGSFERCEDDFVRSLKVEFARFKNITVLWAMHPWERDARWIHHVLHKAHPFSIIVEIACTRSSDELLGARKAYHALFHHSIEEDVAYRVKENYCSLLVGLVSAYRYEGSRVDEDIAKSEAKALGHAIKNAGTKDPVENYEVIRILTTRSKTHLIETFRHYSGIHGKSIEQDFADESCLGETVRCLGSSASYFSKVIDKAFGEEADKNAKDALTRVVVSRSDVDMEEIKAVYEKQYKAKLEDKIAKNTRGNYRDALLSLVGM</sequence>
<evidence type="ECO:0000256" key="5">
    <source>
        <dbReference type="ARBA" id="ARBA00023302"/>
    </source>
</evidence>
<dbReference type="AlphaFoldDB" id="A0A4S8JAS9"/>
<dbReference type="GO" id="GO:0009408">
    <property type="term" value="P:response to heat"/>
    <property type="evidence" value="ECO:0007669"/>
    <property type="project" value="TreeGrafter"/>
</dbReference>
<dbReference type="GO" id="GO:0001786">
    <property type="term" value="F:phosphatidylserine binding"/>
    <property type="evidence" value="ECO:0007669"/>
    <property type="project" value="TreeGrafter"/>
</dbReference>
<dbReference type="GO" id="GO:0009409">
    <property type="term" value="P:response to cold"/>
    <property type="evidence" value="ECO:0007669"/>
    <property type="project" value="TreeGrafter"/>
</dbReference>
<dbReference type="GO" id="GO:0009651">
    <property type="term" value="P:response to salt stress"/>
    <property type="evidence" value="ECO:0007669"/>
    <property type="project" value="TreeGrafter"/>
</dbReference>
<dbReference type="GO" id="GO:0009414">
    <property type="term" value="P:response to water deprivation"/>
    <property type="evidence" value="ECO:0007669"/>
    <property type="project" value="TreeGrafter"/>
</dbReference>
<name>A0A4S8JAS9_MUSBA</name>
<evidence type="ECO:0000313" key="7">
    <source>
        <dbReference type="Proteomes" id="UP000317650"/>
    </source>
</evidence>
<evidence type="ECO:0000313" key="6">
    <source>
        <dbReference type="EMBL" id="THU58833.1"/>
    </source>
</evidence>